<dbReference type="InterPro" id="IPR050091">
    <property type="entry name" value="PKS_NRPS_Biosynth_Enz"/>
</dbReference>
<feature type="domain" description="Malonyl-CoA:ACP transacylase (MAT)" evidence="3">
    <location>
        <begin position="21"/>
        <end position="314"/>
    </location>
</feature>
<evidence type="ECO:0000256" key="1">
    <source>
        <dbReference type="ARBA" id="ARBA00022450"/>
    </source>
</evidence>
<dbReference type="GO" id="GO:0004312">
    <property type="term" value="F:fatty acid synthase activity"/>
    <property type="evidence" value="ECO:0007669"/>
    <property type="project" value="TreeGrafter"/>
</dbReference>
<evidence type="ECO:0000313" key="4">
    <source>
        <dbReference type="EMBL" id="WTW60971.1"/>
    </source>
</evidence>
<name>A0AAU2V0U4_9ACTN</name>
<dbReference type="SMART" id="SM00827">
    <property type="entry name" value="PKS_AT"/>
    <property type="match status" value="1"/>
</dbReference>
<dbReference type="Gene3D" id="3.40.366.10">
    <property type="entry name" value="Malonyl-Coenzyme A Acyl Carrier Protein, domain 2"/>
    <property type="match status" value="1"/>
</dbReference>
<dbReference type="EMBL" id="CP108318">
    <property type="protein sequence ID" value="WTW60971.1"/>
    <property type="molecule type" value="Genomic_DNA"/>
</dbReference>
<dbReference type="Gene3D" id="3.30.70.3290">
    <property type="match status" value="1"/>
</dbReference>
<dbReference type="PANTHER" id="PTHR43775">
    <property type="entry name" value="FATTY ACID SYNTHASE"/>
    <property type="match status" value="1"/>
</dbReference>
<dbReference type="InterPro" id="IPR014043">
    <property type="entry name" value="Acyl_transferase_dom"/>
</dbReference>
<sequence>MSPSQQTPTGTGSAPRPVALLFPGQGSQHVRMAAGLYRHDPVFTEAMNEALDLLGDAGSAVRADWLSEDPAASIDAPERAQPLLFAVEYALGRMVRGWGVRPAAVLGHSAGELVGAVLADVIGLADAVRMVHERVDCLRGAPAGGMIAVVGGAEELGAYLMGDVAIAAVNAKRQTMLAGTTGHLAAVSERLRTDGYSVIPVPATVPFHSPALDPAAEAAEAGFKTVRLSPPAFPVYSGYTGELMTDEIATSPRYWARQLTDTVRFGPALDRLLATGDLVLVEAGPGQNLTTLARRHRAVRRGGSTAVPLLPARPGSAEDERRSVLDVAELLRSEGYPQAS</sequence>
<dbReference type="Gene3D" id="3.30.70.250">
    <property type="entry name" value="Malonyl-CoA ACP transacylase, ACP-binding"/>
    <property type="match status" value="1"/>
</dbReference>
<dbReference type="Pfam" id="PF00698">
    <property type="entry name" value="Acyl_transf_1"/>
    <property type="match status" value="1"/>
</dbReference>
<dbReference type="SUPFAM" id="SSF52151">
    <property type="entry name" value="FabD/lysophospholipase-like"/>
    <property type="match status" value="1"/>
</dbReference>
<organism evidence="4">
    <name type="scientific">Streptomyces sp. NBC_00003</name>
    <dbReference type="NCBI Taxonomy" id="2903608"/>
    <lineage>
        <taxon>Bacteria</taxon>
        <taxon>Bacillati</taxon>
        <taxon>Actinomycetota</taxon>
        <taxon>Actinomycetes</taxon>
        <taxon>Kitasatosporales</taxon>
        <taxon>Streptomycetaceae</taxon>
        <taxon>Streptomyces</taxon>
    </lineage>
</organism>
<keyword evidence="1" id="KW-0596">Phosphopantetheine</keyword>
<dbReference type="GO" id="GO:0005737">
    <property type="term" value="C:cytoplasm"/>
    <property type="evidence" value="ECO:0007669"/>
    <property type="project" value="TreeGrafter"/>
</dbReference>
<dbReference type="SUPFAM" id="SSF55048">
    <property type="entry name" value="Probable ACP-binding domain of malonyl-CoA ACP transacylase"/>
    <property type="match status" value="1"/>
</dbReference>
<gene>
    <name evidence="4" type="ORF">OG549_10080</name>
</gene>
<dbReference type="AlphaFoldDB" id="A0AAU2V0U4"/>
<keyword evidence="4" id="KW-0012">Acyltransferase</keyword>
<evidence type="ECO:0000259" key="3">
    <source>
        <dbReference type="SMART" id="SM00827"/>
    </source>
</evidence>
<accession>A0AAU2V0U4</accession>
<keyword evidence="4" id="KW-0808">Transferase</keyword>
<dbReference type="InterPro" id="IPR016036">
    <property type="entry name" value="Malonyl_transacylase_ACP-bd"/>
</dbReference>
<reference evidence="4" key="1">
    <citation type="submission" date="2022-10" db="EMBL/GenBank/DDBJ databases">
        <title>The complete genomes of actinobacterial strains from the NBC collection.</title>
        <authorList>
            <person name="Joergensen T.S."/>
            <person name="Alvarez Arevalo M."/>
            <person name="Sterndorff E.B."/>
            <person name="Faurdal D."/>
            <person name="Vuksanovic O."/>
            <person name="Mourched A.-S."/>
            <person name="Charusanti P."/>
            <person name="Shaw S."/>
            <person name="Blin K."/>
            <person name="Weber T."/>
        </authorList>
    </citation>
    <scope>NUCLEOTIDE SEQUENCE</scope>
    <source>
        <strain evidence="4">NBC_00003</strain>
    </source>
</reference>
<evidence type="ECO:0000256" key="2">
    <source>
        <dbReference type="ARBA" id="ARBA00022553"/>
    </source>
</evidence>
<dbReference type="GO" id="GO:0071770">
    <property type="term" value="P:DIM/DIP cell wall layer assembly"/>
    <property type="evidence" value="ECO:0007669"/>
    <property type="project" value="TreeGrafter"/>
</dbReference>
<keyword evidence="2" id="KW-0597">Phosphoprotein</keyword>
<dbReference type="PANTHER" id="PTHR43775:SF37">
    <property type="entry name" value="SI:DKEY-61P9.11"/>
    <property type="match status" value="1"/>
</dbReference>
<proteinExistence type="predicted"/>
<protein>
    <submittedName>
        <fullName evidence="4">Acyltransferase domain-containing protein</fullName>
    </submittedName>
</protein>
<dbReference type="InterPro" id="IPR001227">
    <property type="entry name" value="Ac_transferase_dom_sf"/>
</dbReference>
<dbReference type="GO" id="GO:0006633">
    <property type="term" value="P:fatty acid biosynthetic process"/>
    <property type="evidence" value="ECO:0007669"/>
    <property type="project" value="TreeGrafter"/>
</dbReference>
<dbReference type="GO" id="GO:0005886">
    <property type="term" value="C:plasma membrane"/>
    <property type="evidence" value="ECO:0007669"/>
    <property type="project" value="TreeGrafter"/>
</dbReference>
<dbReference type="InterPro" id="IPR016035">
    <property type="entry name" value="Acyl_Trfase/lysoPLipase"/>
</dbReference>